<gene>
    <name evidence="1" type="ORF">C7K25_12280</name>
</gene>
<name>A0ABT7CAD1_9MICO</name>
<evidence type="ECO:0000313" key="2">
    <source>
        <dbReference type="Proteomes" id="UP001170379"/>
    </source>
</evidence>
<organism evidence="1 2">
    <name type="scientific">Gulosibacter molinativorax</name>
    <dbReference type="NCBI Taxonomy" id="256821"/>
    <lineage>
        <taxon>Bacteria</taxon>
        <taxon>Bacillati</taxon>
        <taxon>Actinomycetota</taxon>
        <taxon>Actinomycetes</taxon>
        <taxon>Micrococcales</taxon>
        <taxon>Microbacteriaceae</taxon>
        <taxon>Gulosibacter</taxon>
    </lineage>
</organism>
<accession>A0ABT7CAD1</accession>
<dbReference type="EMBL" id="PXVD01000020">
    <property type="protein sequence ID" value="MDJ1372138.1"/>
    <property type="molecule type" value="Genomic_DNA"/>
</dbReference>
<sequence>MYEPTRPAALSKLKEVEFGNGMGETVSGEGYTDYDAIIRVFDGTKLSNSSYSEAAVSSLLRDPLSNSLETHAPIFLKDPSEEGIKKVMDAIKDLPPGTKVILMAGAFVVVGGAIAVGKNWESIKSWGTSTLGKLRSRKAVVSKTSDIDAVEIDIQEVSTEIESVEISTEVETSEGTTVVSLTPEQWRQLFQSAVTLNSWEEQIWLLLSHAAIEGGDAKVLSWQRQMRELQPNEVAGIVQEILADAPDLADDKAIADLMQVVIRRLNETDERPKSIGI</sequence>
<reference evidence="1" key="2">
    <citation type="journal article" date="2022" name="Sci. Rep.">
        <title>In silico prediction of the enzymes involved in the degradation of the herbicide molinate by Gulosibacter molinativorax ON4T.</title>
        <authorList>
            <person name="Lopes A.R."/>
            <person name="Bunin E."/>
            <person name="Viana A.T."/>
            <person name="Froufe H."/>
            <person name="Munoz-Merida A."/>
            <person name="Pinho D."/>
            <person name="Figueiredo J."/>
            <person name="Barroso C."/>
            <person name="Vaz-Moreira I."/>
            <person name="Bellanger X."/>
            <person name="Egas C."/>
            <person name="Nunes O.C."/>
        </authorList>
    </citation>
    <scope>NUCLEOTIDE SEQUENCE</scope>
    <source>
        <strain evidence="1">ON4</strain>
    </source>
</reference>
<comment type="caution">
    <text evidence="1">The sequence shown here is derived from an EMBL/GenBank/DDBJ whole genome shotgun (WGS) entry which is preliminary data.</text>
</comment>
<evidence type="ECO:0000313" key="1">
    <source>
        <dbReference type="EMBL" id="MDJ1372138.1"/>
    </source>
</evidence>
<keyword evidence="2" id="KW-1185">Reference proteome</keyword>
<reference evidence="1" key="1">
    <citation type="submission" date="2018-03" db="EMBL/GenBank/DDBJ databases">
        <authorList>
            <person name="Nunes O.C."/>
            <person name="Lopes A.R."/>
            <person name="Froufe H."/>
            <person name="Munoz-Merida A."/>
            <person name="Barroso C."/>
            <person name="Egas C."/>
        </authorList>
    </citation>
    <scope>NUCLEOTIDE SEQUENCE</scope>
    <source>
        <strain evidence="1">ON4</strain>
    </source>
</reference>
<dbReference type="Proteomes" id="UP001170379">
    <property type="component" value="Unassembled WGS sequence"/>
</dbReference>
<proteinExistence type="predicted"/>
<protein>
    <submittedName>
        <fullName evidence="1">Uncharacterized protein</fullName>
    </submittedName>
</protein>
<dbReference type="RefSeq" id="WP_026937351.1">
    <property type="nucleotide sequence ID" value="NZ_CP028426.1"/>
</dbReference>